<reference evidence="1" key="1">
    <citation type="journal article" date="2015" name="Nature">
        <title>Complex archaea that bridge the gap between prokaryotes and eukaryotes.</title>
        <authorList>
            <person name="Spang A."/>
            <person name="Saw J.H."/>
            <person name="Jorgensen S.L."/>
            <person name="Zaremba-Niedzwiedzka K."/>
            <person name="Martijn J."/>
            <person name="Lind A.E."/>
            <person name="van Eijk R."/>
            <person name="Schleper C."/>
            <person name="Guy L."/>
            <person name="Ettema T.J."/>
        </authorList>
    </citation>
    <scope>NUCLEOTIDE SEQUENCE</scope>
</reference>
<gene>
    <name evidence="1" type="ORF">LCGC14_2947260</name>
</gene>
<proteinExistence type="predicted"/>
<dbReference type="EMBL" id="LAZR01059283">
    <property type="protein sequence ID" value="KKK68119.1"/>
    <property type="molecule type" value="Genomic_DNA"/>
</dbReference>
<dbReference type="AlphaFoldDB" id="A0A0F8ZP10"/>
<evidence type="ECO:0000313" key="1">
    <source>
        <dbReference type="EMBL" id="KKK68119.1"/>
    </source>
</evidence>
<sequence length="375" mass="43038">ADLLWIAADSYELTRQEFEYAAEALISLDWVEPNMVSMPRDQYHPCSMETIWGTLIHCRSLHDVNTFVAKAPDAIFLCEPGLADPQSVVKAHERVSTRRGLLWMAGTFEQARHNWMEEYWHRWARWPNPENGKSFVVPTWANTVIYPGGRHDPEIHRLENTMAHQDGLFMLRCAGIPVPLPNLVMRDTYIPKKHLVPWTFRPTHDDGTVWPVHIAIDPGYGSGSHYIVTAYQMEEQENGSEMIRVFDVVATQQQVHEHVIALCQSKPWWKNVSNQGIIDPYAGESHVFGATSPVMVWWDKARIRLNIPPRVRVEEGLSFLKTMMNQPGSGKTQITFDPEGTKHLVWEMGHWRRKPVRDSIGGFGEPSKRNCDAIK</sequence>
<protein>
    <recommendedName>
        <fullName evidence="2">Terminase large subunit gp17-like C-terminal domain-containing protein</fullName>
    </recommendedName>
</protein>
<name>A0A0F8ZP10_9ZZZZ</name>
<organism evidence="1">
    <name type="scientific">marine sediment metagenome</name>
    <dbReference type="NCBI Taxonomy" id="412755"/>
    <lineage>
        <taxon>unclassified sequences</taxon>
        <taxon>metagenomes</taxon>
        <taxon>ecological metagenomes</taxon>
    </lineage>
</organism>
<feature type="non-terminal residue" evidence="1">
    <location>
        <position position="375"/>
    </location>
</feature>
<feature type="non-terminal residue" evidence="1">
    <location>
        <position position="1"/>
    </location>
</feature>
<comment type="caution">
    <text evidence="1">The sequence shown here is derived from an EMBL/GenBank/DDBJ whole genome shotgun (WGS) entry which is preliminary data.</text>
</comment>
<accession>A0A0F8ZP10</accession>
<evidence type="ECO:0008006" key="2">
    <source>
        <dbReference type="Google" id="ProtNLM"/>
    </source>
</evidence>